<dbReference type="AlphaFoldDB" id="A0A078B9Y3"/>
<dbReference type="InParanoid" id="A0A078B9Y3"/>
<organism evidence="1 2">
    <name type="scientific">Stylonychia lemnae</name>
    <name type="common">Ciliate</name>
    <dbReference type="NCBI Taxonomy" id="5949"/>
    <lineage>
        <taxon>Eukaryota</taxon>
        <taxon>Sar</taxon>
        <taxon>Alveolata</taxon>
        <taxon>Ciliophora</taxon>
        <taxon>Intramacronucleata</taxon>
        <taxon>Spirotrichea</taxon>
        <taxon>Stichotrichia</taxon>
        <taxon>Sporadotrichida</taxon>
        <taxon>Oxytrichidae</taxon>
        <taxon>Stylonychinae</taxon>
        <taxon>Stylonychia</taxon>
    </lineage>
</organism>
<name>A0A078B9Y3_STYLE</name>
<gene>
    <name evidence="1" type="primary">Contig3298.g3532</name>
    <name evidence="1" type="ORF">STYLEM_20382</name>
</gene>
<accession>A0A078B9Y3</accession>
<protein>
    <submittedName>
        <fullName evidence="1">Uncharacterized protein</fullName>
    </submittedName>
</protein>
<proteinExistence type="predicted"/>
<evidence type="ECO:0000313" key="2">
    <source>
        <dbReference type="Proteomes" id="UP000039865"/>
    </source>
</evidence>
<reference evidence="1 2" key="1">
    <citation type="submission" date="2014-06" db="EMBL/GenBank/DDBJ databases">
        <authorList>
            <person name="Swart Estienne"/>
        </authorList>
    </citation>
    <scope>NUCLEOTIDE SEQUENCE [LARGE SCALE GENOMIC DNA]</scope>
    <source>
        <strain evidence="1 2">130c</strain>
    </source>
</reference>
<evidence type="ECO:0000313" key="1">
    <source>
        <dbReference type="EMBL" id="CDW91229.1"/>
    </source>
</evidence>
<sequence>MKLKLEVSKCWEQYGVDHPKCAHLLPKLDRGWAIDLVTKQKYEEQVSQFPAHFDALIAPKPDKMYFKGVEPTGPYMMNRPFKIPKY</sequence>
<dbReference type="Proteomes" id="UP000039865">
    <property type="component" value="Unassembled WGS sequence"/>
</dbReference>
<keyword evidence="2" id="KW-1185">Reference proteome</keyword>
<dbReference type="EMBL" id="CCKQ01019212">
    <property type="protein sequence ID" value="CDW91229.1"/>
    <property type="molecule type" value="Genomic_DNA"/>
</dbReference>
<dbReference type="OrthoDB" id="10543171at2759"/>